<dbReference type="Proteomes" id="UP001595882">
    <property type="component" value="Unassembled WGS sequence"/>
</dbReference>
<keyword evidence="1" id="KW-0472">Membrane</keyword>
<comment type="caution">
    <text evidence="2">The sequence shown here is derived from an EMBL/GenBank/DDBJ whole genome shotgun (WGS) entry which is preliminary data.</text>
</comment>
<keyword evidence="3" id="KW-1185">Reference proteome</keyword>
<accession>A0ABV8WXL4</accession>
<dbReference type="EMBL" id="JBHSDT010000008">
    <property type="protein sequence ID" value="MFC4403783.1"/>
    <property type="molecule type" value="Genomic_DNA"/>
</dbReference>
<proteinExistence type="predicted"/>
<evidence type="ECO:0000313" key="2">
    <source>
        <dbReference type="EMBL" id="MFC4403783.1"/>
    </source>
</evidence>
<reference evidence="3" key="1">
    <citation type="journal article" date="2019" name="Int. J. Syst. Evol. Microbiol.">
        <title>The Global Catalogue of Microorganisms (GCM) 10K type strain sequencing project: providing services to taxonomists for standard genome sequencing and annotation.</title>
        <authorList>
            <consortium name="The Broad Institute Genomics Platform"/>
            <consortium name="The Broad Institute Genome Sequencing Center for Infectious Disease"/>
            <person name="Wu L."/>
            <person name="Ma J."/>
        </authorList>
    </citation>
    <scope>NUCLEOTIDE SEQUENCE [LARGE SCALE GENOMIC DNA]</scope>
    <source>
        <strain evidence="3">CCUG 37865</strain>
    </source>
</reference>
<keyword evidence="1" id="KW-0812">Transmembrane</keyword>
<protein>
    <submittedName>
        <fullName evidence="2">Uncharacterized protein</fullName>
    </submittedName>
</protein>
<organism evidence="2 3">
    <name type="scientific">Gracilibacillus xinjiangensis</name>
    <dbReference type="NCBI Taxonomy" id="1193282"/>
    <lineage>
        <taxon>Bacteria</taxon>
        <taxon>Bacillati</taxon>
        <taxon>Bacillota</taxon>
        <taxon>Bacilli</taxon>
        <taxon>Bacillales</taxon>
        <taxon>Bacillaceae</taxon>
        <taxon>Gracilibacillus</taxon>
    </lineage>
</organism>
<evidence type="ECO:0000313" key="3">
    <source>
        <dbReference type="Proteomes" id="UP001595882"/>
    </source>
</evidence>
<dbReference type="RefSeq" id="WP_390252318.1">
    <property type="nucleotide sequence ID" value="NZ_JBHSDT010000008.1"/>
</dbReference>
<name>A0ABV8WXL4_9BACI</name>
<sequence length="62" mass="6668">MALSAIMFGMVVFILLVSIVIPVLIVNTFGNGSPPLKFSYAAFALLITSGFCTLVVFMCCFQ</sequence>
<feature type="transmembrane region" description="Helical" evidence="1">
    <location>
        <begin position="7"/>
        <end position="26"/>
    </location>
</feature>
<gene>
    <name evidence="2" type="ORF">ACFOY7_11945</name>
</gene>
<feature type="transmembrane region" description="Helical" evidence="1">
    <location>
        <begin position="38"/>
        <end position="61"/>
    </location>
</feature>
<keyword evidence="1" id="KW-1133">Transmembrane helix</keyword>
<evidence type="ECO:0000256" key="1">
    <source>
        <dbReference type="SAM" id="Phobius"/>
    </source>
</evidence>